<accession>A0A6G1DUN6</accession>
<evidence type="ECO:0000313" key="2">
    <source>
        <dbReference type="Proteomes" id="UP000479710"/>
    </source>
</evidence>
<protein>
    <submittedName>
        <fullName evidence="1">Uncharacterized protein</fullName>
    </submittedName>
</protein>
<gene>
    <name evidence="1" type="ORF">E2562_000781</name>
</gene>
<sequence>MAATPADLLPTRTAAPSSPNLCRHPLAHNIVHVYDLQLNLRTSRMHRLQVARQNAFPGQNLSISVAGGCEFSASPAKWVVYWKAM</sequence>
<reference evidence="1 2" key="1">
    <citation type="submission" date="2019-11" db="EMBL/GenBank/DDBJ databases">
        <title>Whole genome sequence of Oryza granulata.</title>
        <authorList>
            <person name="Li W."/>
        </authorList>
    </citation>
    <scope>NUCLEOTIDE SEQUENCE [LARGE SCALE GENOMIC DNA]</scope>
    <source>
        <strain evidence="2">cv. Menghai</strain>
        <tissue evidence="1">Leaf</tissue>
    </source>
</reference>
<keyword evidence="2" id="KW-1185">Reference proteome</keyword>
<organism evidence="1 2">
    <name type="scientific">Oryza meyeriana var. granulata</name>
    <dbReference type="NCBI Taxonomy" id="110450"/>
    <lineage>
        <taxon>Eukaryota</taxon>
        <taxon>Viridiplantae</taxon>
        <taxon>Streptophyta</taxon>
        <taxon>Embryophyta</taxon>
        <taxon>Tracheophyta</taxon>
        <taxon>Spermatophyta</taxon>
        <taxon>Magnoliopsida</taxon>
        <taxon>Liliopsida</taxon>
        <taxon>Poales</taxon>
        <taxon>Poaceae</taxon>
        <taxon>BOP clade</taxon>
        <taxon>Oryzoideae</taxon>
        <taxon>Oryzeae</taxon>
        <taxon>Oryzinae</taxon>
        <taxon>Oryza</taxon>
        <taxon>Oryza meyeriana</taxon>
    </lineage>
</organism>
<comment type="caution">
    <text evidence="1">The sequence shown here is derived from an EMBL/GenBank/DDBJ whole genome shotgun (WGS) entry which is preliminary data.</text>
</comment>
<name>A0A6G1DUN6_9ORYZ</name>
<dbReference type="AlphaFoldDB" id="A0A6G1DUN6"/>
<evidence type="ECO:0000313" key="1">
    <source>
        <dbReference type="EMBL" id="KAF0916189.1"/>
    </source>
</evidence>
<dbReference type="EMBL" id="SPHZ02000005">
    <property type="protein sequence ID" value="KAF0916189.1"/>
    <property type="molecule type" value="Genomic_DNA"/>
</dbReference>
<dbReference type="Proteomes" id="UP000479710">
    <property type="component" value="Unassembled WGS sequence"/>
</dbReference>
<proteinExistence type="predicted"/>